<accession>A0A9D1ZAV1</accession>
<evidence type="ECO:0000313" key="2">
    <source>
        <dbReference type="Proteomes" id="UP000824133"/>
    </source>
</evidence>
<dbReference type="AlphaFoldDB" id="A0A9D1ZAV1"/>
<dbReference type="InterPro" id="IPR025591">
    <property type="entry name" value="RloB"/>
</dbReference>
<evidence type="ECO:0000313" key="1">
    <source>
        <dbReference type="EMBL" id="HIY79434.1"/>
    </source>
</evidence>
<dbReference type="Pfam" id="PF13707">
    <property type="entry name" value="RloB"/>
    <property type="match status" value="1"/>
</dbReference>
<dbReference type="EMBL" id="DXCP01000024">
    <property type="protein sequence ID" value="HIY79434.1"/>
    <property type="molecule type" value="Genomic_DNA"/>
</dbReference>
<dbReference type="Proteomes" id="UP000824133">
    <property type="component" value="Unassembled WGS sequence"/>
</dbReference>
<name>A0A9D1ZAV1_9ACTN</name>
<reference evidence="1" key="2">
    <citation type="submission" date="2021-04" db="EMBL/GenBank/DDBJ databases">
        <authorList>
            <person name="Gilroy R."/>
        </authorList>
    </citation>
    <scope>NUCLEOTIDE SEQUENCE</scope>
    <source>
        <strain evidence="1">ChiHjej10B9-743</strain>
    </source>
</reference>
<protein>
    <submittedName>
        <fullName evidence="1">RloB family protein</fullName>
    </submittedName>
</protein>
<sequence>MSRKQLSASLPKGRPHVSRVRGKRVLIACNAKVTEPRYFRALCEELGISNALANIMTTDAGKDPLTLVRGASKELERDRREAKKDGFEPYDSVWAVTDADRFELSGAQAFAKRKGIGLVISNPCFEVWLVDHQCVCPERCADTRSCQDYAAKIGVVESTDHKRGSKSKMKDIVVASIEGKVHDALDNAERHNTPQKCLVRESDPDNKVGYTVWTDVPKLVYELMR</sequence>
<comment type="caution">
    <text evidence="1">The sequence shown here is derived from an EMBL/GenBank/DDBJ whole genome shotgun (WGS) entry which is preliminary data.</text>
</comment>
<reference evidence="1" key="1">
    <citation type="journal article" date="2021" name="PeerJ">
        <title>Extensive microbial diversity within the chicken gut microbiome revealed by metagenomics and culture.</title>
        <authorList>
            <person name="Gilroy R."/>
            <person name="Ravi A."/>
            <person name="Getino M."/>
            <person name="Pursley I."/>
            <person name="Horton D.L."/>
            <person name="Alikhan N.F."/>
            <person name="Baker D."/>
            <person name="Gharbi K."/>
            <person name="Hall N."/>
            <person name="Watson M."/>
            <person name="Adriaenssens E.M."/>
            <person name="Foster-Nyarko E."/>
            <person name="Jarju S."/>
            <person name="Secka A."/>
            <person name="Antonio M."/>
            <person name="Oren A."/>
            <person name="Chaudhuri R.R."/>
            <person name="La Ragione R."/>
            <person name="Hildebrand F."/>
            <person name="Pallen M.J."/>
        </authorList>
    </citation>
    <scope>NUCLEOTIDE SEQUENCE</scope>
    <source>
        <strain evidence="1">ChiHjej10B9-743</strain>
    </source>
</reference>
<proteinExistence type="predicted"/>
<gene>
    <name evidence="1" type="ORF">IAA42_03260</name>
</gene>
<organism evidence="1 2">
    <name type="scientific">Candidatus Olsenella excrementavium</name>
    <dbReference type="NCBI Taxonomy" id="2838709"/>
    <lineage>
        <taxon>Bacteria</taxon>
        <taxon>Bacillati</taxon>
        <taxon>Actinomycetota</taxon>
        <taxon>Coriobacteriia</taxon>
        <taxon>Coriobacteriales</taxon>
        <taxon>Atopobiaceae</taxon>
        <taxon>Olsenella</taxon>
    </lineage>
</organism>